<proteinExistence type="predicted"/>
<dbReference type="HOGENOM" id="CLU_154289_0_0_1"/>
<dbReference type="AlphaFoldDB" id="W9IWS6"/>
<organism evidence="1 2">
    <name type="scientific">Fusarium oxysporum NRRL 32931</name>
    <dbReference type="NCBI Taxonomy" id="660029"/>
    <lineage>
        <taxon>Eukaryota</taxon>
        <taxon>Fungi</taxon>
        <taxon>Dikarya</taxon>
        <taxon>Ascomycota</taxon>
        <taxon>Pezizomycotina</taxon>
        <taxon>Sordariomycetes</taxon>
        <taxon>Hypocreomycetidae</taxon>
        <taxon>Hypocreales</taxon>
        <taxon>Nectriaceae</taxon>
        <taxon>Fusarium</taxon>
        <taxon>Fusarium oxysporum species complex</taxon>
    </lineage>
</organism>
<dbReference type="EMBL" id="JH717840">
    <property type="protein sequence ID" value="EWY99172.1"/>
    <property type="molecule type" value="Genomic_DNA"/>
</dbReference>
<protein>
    <submittedName>
        <fullName evidence="1">Uncharacterized protein</fullName>
    </submittedName>
</protein>
<evidence type="ECO:0000313" key="2">
    <source>
        <dbReference type="Proteomes" id="UP000030753"/>
    </source>
</evidence>
<name>W9IWS6_FUSOX</name>
<sequence length="115" mass="12967">MAFTNSPPVFPSSHPKTLSYVPPVSISDVEATVPILFRSWNNCSLSTTPSSCIWYHPFPLLPHPQHSVLYRRSVRSRTLTSTTAFIARRVQRRQTVTLSVARHQVVARLSTTMTC</sequence>
<accession>W9IWS6</accession>
<reference evidence="1 2" key="1">
    <citation type="submission" date="2011-06" db="EMBL/GenBank/DDBJ databases">
        <title>The Genome Sequence of Fusarium oxysporum FOSC 3-a.</title>
        <authorList>
            <consortium name="The Broad Institute Genome Sequencing Platform"/>
            <person name="Ma L.-J."/>
            <person name="Gale L.R."/>
            <person name="Schwartz D.C."/>
            <person name="Zhou S."/>
            <person name="Corby-Kistler H."/>
            <person name="Young S.K."/>
            <person name="Zeng Q."/>
            <person name="Gargeya S."/>
            <person name="Fitzgerald M."/>
            <person name="Haas B."/>
            <person name="Abouelleil A."/>
            <person name="Alvarado L."/>
            <person name="Arachchi H.M."/>
            <person name="Berlin A."/>
            <person name="Brown A."/>
            <person name="Chapman S.B."/>
            <person name="Chen Z."/>
            <person name="Dunbar C."/>
            <person name="Freedman E."/>
            <person name="Gearin G."/>
            <person name="Gellesch M."/>
            <person name="Goldberg J."/>
            <person name="Griggs A."/>
            <person name="Gujja S."/>
            <person name="Heiman D."/>
            <person name="Howarth C."/>
            <person name="Larson L."/>
            <person name="Lui A."/>
            <person name="MacDonald P.J.P."/>
            <person name="Mehta T."/>
            <person name="Montmayeur A."/>
            <person name="Murphy C."/>
            <person name="Neiman D."/>
            <person name="Pearson M."/>
            <person name="Priest M."/>
            <person name="Roberts A."/>
            <person name="Saif S."/>
            <person name="Shea T."/>
            <person name="Shenoy N."/>
            <person name="Sisk P."/>
            <person name="Stolte C."/>
            <person name="Sykes S."/>
            <person name="Wortman J."/>
            <person name="Nusbaum C."/>
            <person name="Birren B."/>
        </authorList>
    </citation>
    <scope>NUCLEOTIDE SEQUENCE [LARGE SCALE GENOMIC DNA]</scope>
    <source>
        <strain evidence="2">FOSC 3-a</strain>
    </source>
</reference>
<evidence type="ECO:0000313" key="1">
    <source>
        <dbReference type="EMBL" id="EWY99172.1"/>
    </source>
</evidence>
<gene>
    <name evidence="1" type="ORF">FOYG_03305</name>
</gene>
<dbReference type="Proteomes" id="UP000030753">
    <property type="component" value="Unassembled WGS sequence"/>
</dbReference>